<dbReference type="Gene3D" id="3.40.720.10">
    <property type="entry name" value="Alkaline Phosphatase, subunit A"/>
    <property type="match status" value="1"/>
</dbReference>
<evidence type="ECO:0000256" key="3">
    <source>
        <dbReference type="ARBA" id="ARBA00022475"/>
    </source>
</evidence>
<evidence type="ECO:0000256" key="5">
    <source>
        <dbReference type="ARBA" id="ARBA00022989"/>
    </source>
</evidence>
<evidence type="ECO:0000256" key="2">
    <source>
        <dbReference type="ARBA" id="ARBA00004936"/>
    </source>
</evidence>
<evidence type="ECO:0000256" key="7">
    <source>
        <dbReference type="SAM" id="Phobius"/>
    </source>
</evidence>
<reference evidence="9 10" key="1">
    <citation type="submission" date="2021-03" db="EMBL/GenBank/DDBJ databases">
        <title>Genomic Encyclopedia of Type Strains, Phase IV (KMG-IV): sequencing the most valuable type-strain genomes for metagenomic binning, comparative biology and taxonomic classification.</title>
        <authorList>
            <person name="Goeker M."/>
        </authorList>
    </citation>
    <scope>NUCLEOTIDE SEQUENCE [LARGE SCALE GENOMIC DNA]</scope>
    <source>
        <strain evidence="9 10">DSM 26048</strain>
    </source>
</reference>
<evidence type="ECO:0000313" key="9">
    <source>
        <dbReference type="EMBL" id="MBP1992416.1"/>
    </source>
</evidence>
<feature type="transmembrane region" description="Helical" evidence="7">
    <location>
        <begin position="21"/>
        <end position="45"/>
    </location>
</feature>
<dbReference type="InterPro" id="IPR000917">
    <property type="entry name" value="Sulfatase_N"/>
</dbReference>
<accession>A0ABS4IZK7</accession>
<evidence type="ECO:0000256" key="1">
    <source>
        <dbReference type="ARBA" id="ARBA00004651"/>
    </source>
</evidence>
<dbReference type="Proteomes" id="UP001519287">
    <property type="component" value="Unassembled WGS sequence"/>
</dbReference>
<feature type="transmembrane region" description="Helical" evidence="7">
    <location>
        <begin position="65"/>
        <end position="87"/>
    </location>
</feature>
<gene>
    <name evidence="9" type="ORF">J2Z66_004024</name>
</gene>
<keyword evidence="4 7" id="KW-0812">Transmembrane</keyword>
<dbReference type="RefSeq" id="WP_209973402.1">
    <property type="nucleotide sequence ID" value="NZ_JAGGLB010000013.1"/>
</dbReference>
<comment type="subcellular location">
    <subcellularLocation>
        <location evidence="1">Cell membrane</location>
        <topology evidence="1">Multi-pass membrane protein</topology>
    </subcellularLocation>
</comment>
<proteinExistence type="predicted"/>
<evidence type="ECO:0000259" key="8">
    <source>
        <dbReference type="Pfam" id="PF00884"/>
    </source>
</evidence>
<dbReference type="SUPFAM" id="SSF53649">
    <property type="entry name" value="Alkaline phosphatase-like"/>
    <property type="match status" value="1"/>
</dbReference>
<feature type="transmembrane region" description="Helical" evidence="7">
    <location>
        <begin position="165"/>
        <end position="184"/>
    </location>
</feature>
<dbReference type="PANTHER" id="PTHR47371:SF3">
    <property type="entry name" value="PHOSPHOGLYCEROL TRANSFERASE I"/>
    <property type="match status" value="1"/>
</dbReference>
<sequence length="658" mass="74360">MRLTFPVPKQAIYGKLGNNRFQSYSMIIIALLIVPMLLVIAVEYIQRGSLSLTLDWVNLNHKLFFVNYLINFFVFLFIYCLLGSLVVSMGVTTMLMFLVSLINFFKIKLIGEPFFPWDVLLNKEGMNIIPLVSGSSTMIKILGLSVIVICIFLLRLIVPRLSMHWIMRVTLGLLSIFILYSVALKTPWAAKLVSKMDVNEVVWNQRQSYSSNGLAIAFTLNVKNSIVPKPSGYEKEAIEATAKAITETAQSKSSDAVSMSSKISTKQPNVIFIMNEAFWDPTLLPNVTFSEDPIPTVHRLQKEHSSGYMLSPQFGGGTSNVEFEVLTGFSTSFLPGGSIAYQQYINKPTPTLASLFEGRGYKSMGIHPYEGWFWSRNTVYKEFGFESFKSKDYFVEPEIKGTFISDDEVSRSIIKEIDETENPMFIYAVTMQNHGPYADNRYGSNPIKATGNLTPDAKNILETYTQGAHDADKALQLLIDHYEQSDEPTMIVFYGDHLPMLGLGYEVYEQGGFISTNNPEEWSLEELKKMRSIPLVTWSNFSLPKDDLPIISSSFLGGYVLDALQIEKPGQFAVNNELYKKLPGMINGLSIDANLQLHKTVPEELESEVEAYRNVQYDLLFGKQYLAEFMNPDFLNTESIPTFNFQFDDKQENSSSKQ</sequence>
<dbReference type="PANTHER" id="PTHR47371">
    <property type="entry name" value="LIPOTEICHOIC ACID SYNTHASE"/>
    <property type="match status" value="1"/>
</dbReference>
<evidence type="ECO:0000256" key="6">
    <source>
        <dbReference type="ARBA" id="ARBA00023136"/>
    </source>
</evidence>
<dbReference type="CDD" id="cd16015">
    <property type="entry name" value="LTA_synthase"/>
    <property type="match status" value="1"/>
</dbReference>
<feature type="transmembrane region" description="Helical" evidence="7">
    <location>
        <begin position="94"/>
        <end position="117"/>
    </location>
</feature>
<feature type="domain" description="Sulfatase N-terminal" evidence="8">
    <location>
        <begin position="268"/>
        <end position="565"/>
    </location>
</feature>
<evidence type="ECO:0000313" key="10">
    <source>
        <dbReference type="Proteomes" id="UP001519287"/>
    </source>
</evidence>
<evidence type="ECO:0000256" key="4">
    <source>
        <dbReference type="ARBA" id="ARBA00022692"/>
    </source>
</evidence>
<dbReference type="InterPro" id="IPR050448">
    <property type="entry name" value="OpgB/LTA_synthase_biosynth"/>
</dbReference>
<keyword evidence="10" id="KW-1185">Reference proteome</keyword>
<keyword evidence="5 7" id="KW-1133">Transmembrane helix</keyword>
<feature type="transmembrane region" description="Helical" evidence="7">
    <location>
        <begin position="137"/>
        <end position="158"/>
    </location>
</feature>
<comment type="pathway">
    <text evidence="2">Cell wall biogenesis; lipoteichoic acid biosynthesis.</text>
</comment>
<organism evidence="9 10">
    <name type="scientific">Paenibacillus eucommiae</name>
    <dbReference type="NCBI Taxonomy" id="1355755"/>
    <lineage>
        <taxon>Bacteria</taxon>
        <taxon>Bacillati</taxon>
        <taxon>Bacillota</taxon>
        <taxon>Bacilli</taxon>
        <taxon>Bacillales</taxon>
        <taxon>Paenibacillaceae</taxon>
        <taxon>Paenibacillus</taxon>
    </lineage>
</organism>
<name>A0ABS4IZK7_9BACL</name>
<keyword evidence="6 7" id="KW-0472">Membrane</keyword>
<keyword evidence="3" id="KW-1003">Cell membrane</keyword>
<dbReference type="EMBL" id="JAGGLB010000013">
    <property type="protein sequence ID" value="MBP1992416.1"/>
    <property type="molecule type" value="Genomic_DNA"/>
</dbReference>
<comment type="caution">
    <text evidence="9">The sequence shown here is derived from an EMBL/GenBank/DDBJ whole genome shotgun (WGS) entry which is preliminary data.</text>
</comment>
<dbReference type="Pfam" id="PF00884">
    <property type="entry name" value="Sulfatase"/>
    <property type="match status" value="1"/>
</dbReference>
<protein>
    <submittedName>
        <fullName evidence="9">Phosphoglycerol transferase MdoB-like AlkP superfamily enzyme</fullName>
    </submittedName>
</protein>
<dbReference type="InterPro" id="IPR017850">
    <property type="entry name" value="Alkaline_phosphatase_core_sf"/>
</dbReference>